<name>A0A9Q1QRL0_9CARY</name>
<proteinExistence type="predicted"/>
<dbReference type="PROSITE" id="PS51186">
    <property type="entry name" value="GNAT"/>
    <property type="match status" value="2"/>
</dbReference>
<dbReference type="InterPro" id="IPR000182">
    <property type="entry name" value="GNAT_dom"/>
</dbReference>
<dbReference type="Proteomes" id="UP001153076">
    <property type="component" value="Unassembled WGS sequence"/>
</dbReference>
<evidence type="ECO:0000313" key="3">
    <source>
        <dbReference type="Proteomes" id="UP001153076"/>
    </source>
</evidence>
<organism evidence="2 3">
    <name type="scientific">Carnegiea gigantea</name>
    <dbReference type="NCBI Taxonomy" id="171969"/>
    <lineage>
        <taxon>Eukaryota</taxon>
        <taxon>Viridiplantae</taxon>
        <taxon>Streptophyta</taxon>
        <taxon>Embryophyta</taxon>
        <taxon>Tracheophyta</taxon>
        <taxon>Spermatophyta</taxon>
        <taxon>Magnoliopsida</taxon>
        <taxon>eudicotyledons</taxon>
        <taxon>Gunneridae</taxon>
        <taxon>Pentapetalae</taxon>
        <taxon>Caryophyllales</taxon>
        <taxon>Cactineae</taxon>
        <taxon>Cactaceae</taxon>
        <taxon>Cactoideae</taxon>
        <taxon>Echinocereeae</taxon>
        <taxon>Carnegiea</taxon>
    </lineage>
</organism>
<dbReference type="Gene3D" id="3.40.630.30">
    <property type="match status" value="2"/>
</dbReference>
<evidence type="ECO:0000313" key="2">
    <source>
        <dbReference type="EMBL" id="KAJ8449745.1"/>
    </source>
</evidence>
<dbReference type="PANTHER" id="PTHR46067:SF27">
    <property type="entry name" value="ACYL-COA N-ACYLTRANSFERASES (NAT) SUPERFAMILY PROTEIN"/>
    <property type="match status" value="1"/>
</dbReference>
<keyword evidence="3" id="KW-1185">Reference proteome</keyword>
<dbReference type="PANTHER" id="PTHR46067">
    <property type="entry name" value="ACYL-COA N-ACYLTRANSFERASES (NAT) SUPERFAMILY PROTEIN"/>
    <property type="match status" value="1"/>
</dbReference>
<protein>
    <recommendedName>
        <fullName evidence="1">N-acetyltransferase domain-containing protein</fullName>
    </recommendedName>
</protein>
<feature type="domain" description="N-acetyltransferase" evidence="1">
    <location>
        <begin position="192"/>
        <end position="345"/>
    </location>
</feature>
<dbReference type="OrthoDB" id="630895at2759"/>
<dbReference type="InterPro" id="IPR016181">
    <property type="entry name" value="Acyl_CoA_acyltransferase"/>
</dbReference>
<sequence length="360" mass="41003">MGCEKQAGDHDHEYVEISLDDISLRSLQLSDIDDFMAWASDDKISQYTAWDGYTSREDGLEFIEKIAIPHPYLRAICLRNRVIGFIKVTPDSAGEGCHKGQLGYVLASKYWGQGIATRAAMMVVSDVFEKWPHLERLEGLVHAQNRGSQRVLEKAGFTREGLLRKYTRLKGMTVDVVIKMESQKRPILESDLSIRHLDPATDVDDLMVWVSDDQVTKFCSWDTYTSRDQAIDYINNVVLHFPYYRVICLKNRAIGAISVTSNTGNDKCRGELGYVLGSRYWGRGIATWAVKKVASTIFEERPELERLEALVDVENKGSQRVLEKAGFKREGVLRKYCILKGRTRDMVMFSFLCGDDFQSQ</sequence>
<feature type="domain" description="N-acetyltransferase" evidence="1">
    <location>
        <begin position="22"/>
        <end position="175"/>
    </location>
</feature>
<dbReference type="SUPFAM" id="SSF55729">
    <property type="entry name" value="Acyl-CoA N-acyltransferases (Nat)"/>
    <property type="match status" value="2"/>
</dbReference>
<dbReference type="EMBL" id="JAKOGI010000019">
    <property type="protein sequence ID" value="KAJ8449745.1"/>
    <property type="molecule type" value="Genomic_DNA"/>
</dbReference>
<reference evidence="2" key="1">
    <citation type="submission" date="2022-04" db="EMBL/GenBank/DDBJ databases">
        <title>Carnegiea gigantea Genome sequencing and assembly v2.</title>
        <authorList>
            <person name="Copetti D."/>
            <person name="Sanderson M.J."/>
            <person name="Burquez A."/>
            <person name="Wojciechowski M.F."/>
        </authorList>
    </citation>
    <scope>NUCLEOTIDE SEQUENCE</scope>
    <source>
        <strain evidence="2">SGP5-SGP5p</strain>
        <tissue evidence="2">Aerial part</tissue>
    </source>
</reference>
<dbReference type="AlphaFoldDB" id="A0A9Q1QRL0"/>
<accession>A0A9Q1QRL0</accession>
<dbReference type="Pfam" id="PF13302">
    <property type="entry name" value="Acetyltransf_3"/>
    <property type="match status" value="2"/>
</dbReference>
<gene>
    <name evidence="2" type="ORF">Cgig2_001401</name>
</gene>
<dbReference type="GO" id="GO:0016747">
    <property type="term" value="F:acyltransferase activity, transferring groups other than amino-acyl groups"/>
    <property type="evidence" value="ECO:0007669"/>
    <property type="project" value="InterPro"/>
</dbReference>
<evidence type="ECO:0000259" key="1">
    <source>
        <dbReference type="PROSITE" id="PS51186"/>
    </source>
</evidence>
<comment type="caution">
    <text evidence="2">The sequence shown here is derived from an EMBL/GenBank/DDBJ whole genome shotgun (WGS) entry which is preliminary data.</text>
</comment>